<dbReference type="Proteomes" id="UP001595868">
    <property type="component" value="Unassembled WGS sequence"/>
</dbReference>
<evidence type="ECO:0000313" key="1">
    <source>
        <dbReference type="EMBL" id="MFC4108785.1"/>
    </source>
</evidence>
<evidence type="ECO:0008006" key="3">
    <source>
        <dbReference type="Google" id="ProtNLM"/>
    </source>
</evidence>
<protein>
    <recommendedName>
        <fullName evidence="3">Flavin reductase</fullName>
    </recommendedName>
</protein>
<keyword evidence="2" id="KW-1185">Reference proteome</keyword>
<sequence>MNLPPRLGRHTPVRPLWICRACAGPWPCSLARLLLKAEYWDRRADLPVQMTTVLYEAVADLHRLDPAAVDPAAMFNRFVGWTRRNHLGRIPDLSAQLAALDAELLRRLPD</sequence>
<accession>A0ABV8KSC5</accession>
<comment type="caution">
    <text evidence="1">The sequence shown here is derived from an EMBL/GenBank/DDBJ whole genome shotgun (WGS) entry which is preliminary data.</text>
</comment>
<name>A0ABV8KSC5_9ACTN</name>
<proteinExistence type="predicted"/>
<evidence type="ECO:0000313" key="2">
    <source>
        <dbReference type="Proteomes" id="UP001595868"/>
    </source>
</evidence>
<dbReference type="EMBL" id="JBHSBN010000018">
    <property type="protein sequence ID" value="MFC4108785.1"/>
    <property type="molecule type" value="Genomic_DNA"/>
</dbReference>
<gene>
    <name evidence="1" type="ORF">ACFOX0_22980</name>
</gene>
<dbReference type="RefSeq" id="WP_377549483.1">
    <property type="nucleotide sequence ID" value="NZ_JBHSBN010000018.1"/>
</dbReference>
<reference evidence="2" key="1">
    <citation type="journal article" date="2019" name="Int. J. Syst. Evol. Microbiol.">
        <title>The Global Catalogue of Microorganisms (GCM) 10K type strain sequencing project: providing services to taxonomists for standard genome sequencing and annotation.</title>
        <authorList>
            <consortium name="The Broad Institute Genomics Platform"/>
            <consortium name="The Broad Institute Genome Sequencing Center for Infectious Disease"/>
            <person name="Wu L."/>
            <person name="Ma J."/>
        </authorList>
    </citation>
    <scope>NUCLEOTIDE SEQUENCE [LARGE SCALE GENOMIC DNA]</scope>
    <source>
        <strain evidence="2">2902at01</strain>
    </source>
</reference>
<organism evidence="1 2">
    <name type="scientific">Micromonospora zhanjiangensis</name>
    <dbReference type="NCBI Taxonomy" id="1522057"/>
    <lineage>
        <taxon>Bacteria</taxon>
        <taxon>Bacillati</taxon>
        <taxon>Actinomycetota</taxon>
        <taxon>Actinomycetes</taxon>
        <taxon>Micromonosporales</taxon>
        <taxon>Micromonosporaceae</taxon>
        <taxon>Micromonospora</taxon>
    </lineage>
</organism>